<dbReference type="HOGENOM" id="CLU_3314511_0_0_10"/>
<keyword evidence="2" id="KW-1185">Reference proteome</keyword>
<dbReference type="AlphaFoldDB" id="D1PWT7"/>
<organism evidence="1 2">
    <name type="scientific">Hallella bergensis DSM 17361</name>
    <dbReference type="NCBI Taxonomy" id="585502"/>
    <lineage>
        <taxon>Bacteria</taxon>
        <taxon>Pseudomonadati</taxon>
        <taxon>Bacteroidota</taxon>
        <taxon>Bacteroidia</taxon>
        <taxon>Bacteroidales</taxon>
        <taxon>Prevotellaceae</taxon>
        <taxon>Hallella</taxon>
    </lineage>
</organism>
<dbReference type="EMBL" id="ACKS01000060">
    <property type="protein sequence ID" value="EFA44174.1"/>
    <property type="molecule type" value="Genomic_DNA"/>
</dbReference>
<evidence type="ECO:0000313" key="1">
    <source>
        <dbReference type="EMBL" id="EFA44174.1"/>
    </source>
</evidence>
<sequence>MNNYPDIPIKQRVGKAYNNWVRNYKAPFHSYEDFIESIQ</sequence>
<accession>D1PWT7</accession>
<evidence type="ECO:0000313" key="2">
    <source>
        <dbReference type="Proteomes" id="UP000003160"/>
    </source>
</evidence>
<gene>
    <name evidence="1" type="ORF">HMPREF0645_1422</name>
</gene>
<protein>
    <submittedName>
        <fullName evidence="1">Uncharacterized protein</fullName>
    </submittedName>
</protein>
<proteinExistence type="predicted"/>
<name>D1PWT7_9BACT</name>
<reference evidence="1 2" key="1">
    <citation type="submission" date="2009-10" db="EMBL/GenBank/DDBJ databases">
        <authorList>
            <person name="Qin X."/>
            <person name="Bachman B."/>
            <person name="Battles P."/>
            <person name="Bell A."/>
            <person name="Bess C."/>
            <person name="Bickham C."/>
            <person name="Chaboub L."/>
            <person name="Chen D."/>
            <person name="Coyle M."/>
            <person name="Deiros D.R."/>
            <person name="Dinh H."/>
            <person name="Forbes L."/>
            <person name="Fowler G."/>
            <person name="Francisco L."/>
            <person name="Fu Q."/>
            <person name="Gubbala S."/>
            <person name="Hale W."/>
            <person name="Han Y."/>
            <person name="Hemphill L."/>
            <person name="Highlander S.K."/>
            <person name="Hirani K."/>
            <person name="Hogues M."/>
            <person name="Jackson L."/>
            <person name="Jakkamsetti A."/>
            <person name="Javaid M."/>
            <person name="Jiang H."/>
            <person name="Korchina V."/>
            <person name="Kovar C."/>
            <person name="Lara F."/>
            <person name="Lee S."/>
            <person name="Mata R."/>
            <person name="Mathew T."/>
            <person name="Moen C."/>
            <person name="Morales K."/>
            <person name="Munidasa M."/>
            <person name="Nazareth L."/>
            <person name="Ngo R."/>
            <person name="Nguyen L."/>
            <person name="Okwuonu G."/>
            <person name="Ongeri F."/>
            <person name="Patil S."/>
            <person name="Petrosino J."/>
            <person name="Pham C."/>
            <person name="Pham P."/>
            <person name="Pu L.-L."/>
            <person name="Puazo M."/>
            <person name="Raj R."/>
            <person name="Reid J."/>
            <person name="Rouhana J."/>
            <person name="Saada N."/>
            <person name="Shang Y."/>
            <person name="Simmons D."/>
            <person name="Thornton R."/>
            <person name="Warren J."/>
            <person name="Weissenberger G."/>
            <person name="Zhang J."/>
            <person name="Zhang L."/>
            <person name="Zhou C."/>
            <person name="Zhu D."/>
            <person name="Muzny D."/>
            <person name="Worley K."/>
            <person name="Gibbs R."/>
        </authorList>
    </citation>
    <scope>NUCLEOTIDE SEQUENCE [LARGE SCALE GENOMIC DNA]</scope>
    <source>
        <strain evidence="1 2">DSM 17361</strain>
    </source>
</reference>
<dbReference type="Proteomes" id="UP000003160">
    <property type="component" value="Unassembled WGS sequence"/>
</dbReference>
<comment type="caution">
    <text evidence="1">The sequence shown here is derived from an EMBL/GenBank/DDBJ whole genome shotgun (WGS) entry which is preliminary data.</text>
</comment>